<dbReference type="Proteomes" id="UP001500689">
    <property type="component" value="Unassembled WGS sequence"/>
</dbReference>
<dbReference type="PANTHER" id="PTHR10587">
    <property type="entry name" value="GLYCOSYL TRANSFERASE-RELATED"/>
    <property type="match status" value="1"/>
</dbReference>
<accession>A0ABP6WP14</accession>
<feature type="domain" description="NodB homology" evidence="1">
    <location>
        <begin position="47"/>
        <end position="237"/>
    </location>
</feature>
<dbReference type="SUPFAM" id="SSF88713">
    <property type="entry name" value="Glycoside hydrolase/deacetylase"/>
    <property type="match status" value="1"/>
</dbReference>
<dbReference type="InterPro" id="IPR002509">
    <property type="entry name" value="NODB_dom"/>
</dbReference>
<dbReference type="Gene3D" id="3.20.20.370">
    <property type="entry name" value="Glycoside hydrolase/deacetylase"/>
    <property type="match status" value="1"/>
</dbReference>
<proteinExistence type="predicted"/>
<evidence type="ECO:0000259" key="1">
    <source>
        <dbReference type="PROSITE" id="PS51677"/>
    </source>
</evidence>
<keyword evidence="3" id="KW-1185">Reference proteome</keyword>
<dbReference type="EMBL" id="BAAAZN010000008">
    <property type="protein sequence ID" value="GAA3554006.1"/>
    <property type="molecule type" value="Genomic_DNA"/>
</dbReference>
<organism evidence="2 3">
    <name type="scientific">Amycolatopsis ultiminotia</name>
    <dbReference type="NCBI Taxonomy" id="543629"/>
    <lineage>
        <taxon>Bacteria</taxon>
        <taxon>Bacillati</taxon>
        <taxon>Actinomycetota</taxon>
        <taxon>Actinomycetes</taxon>
        <taxon>Pseudonocardiales</taxon>
        <taxon>Pseudonocardiaceae</taxon>
        <taxon>Amycolatopsis</taxon>
    </lineage>
</organism>
<dbReference type="InterPro" id="IPR011330">
    <property type="entry name" value="Glyco_hydro/deAcase_b/a-brl"/>
</dbReference>
<dbReference type="Pfam" id="PF01522">
    <property type="entry name" value="Polysacc_deac_1"/>
    <property type="match status" value="1"/>
</dbReference>
<reference evidence="3" key="1">
    <citation type="journal article" date="2019" name="Int. J. Syst. Evol. Microbiol.">
        <title>The Global Catalogue of Microorganisms (GCM) 10K type strain sequencing project: providing services to taxonomists for standard genome sequencing and annotation.</title>
        <authorList>
            <consortium name="The Broad Institute Genomics Platform"/>
            <consortium name="The Broad Institute Genome Sequencing Center for Infectious Disease"/>
            <person name="Wu L."/>
            <person name="Ma J."/>
        </authorList>
    </citation>
    <scope>NUCLEOTIDE SEQUENCE [LARGE SCALE GENOMIC DNA]</scope>
    <source>
        <strain evidence="3">JCM 16898</strain>
    </source>
</reference>
<dbReference type="PANTHER" id="PTHR10587:SF137">
    <property type="entry name" value="4-DEOXY-4-FORMAMIDO-L-ARABINOSE-PHOSPHOUNDECAPRENOL DEFORMYLASE ARND-RELATED"/>
    <property type="match status" value="1"/>
</dbReference>
<protein>
    <submittedName>
        <fullName evidence="2">Polysaccharide deacetylase family protein</fullName>
    </submittedName>
</protein>
<dbReference type="InterPro" id="IPR050248">
    <property type="entry name" value="Polysacc_deacetylase_ArnD"/>
</dbReference>
<evidence type="ECO:0000313" key="2">
    <source>
        <dbReference type="EMBL" id="GAA3554006.1"/>
    </source>
</evidence>
<sequence>MAAPGGVGAGLAGDADSGGLVRKVIAAVVRSGTTVVGSVRAVRTEQPHAVLTFDDGPDPVGTERVLSALAAGGASATFFVLTERVARFGTLLRETAAEGHEIALHGPDHRRLTRFGPHEVAARVTASRRRLEDALGTPVRWFRPPFGAQTPSTWRAIRSTGLEPVLWGPTAWDWLDEPVPALAARAMEGLTRGAILLCHDSYADDPDHPSGAAPTFDRGALTSAVVDGLADRGLRGVSLADALDAGGTAERWAWFRR</sequence>
<dbReference type="PROSITE" id="PS51677">
    <property type="entry name" value="NODB"/>
    <property type="match status" value="1"/>
</dbReference>
<comment type="caution">
    <text evidence="2">The sequence shown here is derived from an EMBL/GenBank/DDBJ whole genome shotgun (WGS) entry which is preliminary data.</text>
</comment>
<evidence type="ECO:0000313" key="3">
    <source>
        <dbReference type="Proteomes" id="UP001500689"/>
    </source>
</evidence>
<gene>
    <name evidence="2" type="ORF">GCM10022222_42090</name>
</gene>
<name>A0ABP6WP14_9PSEU</name>